<proteinExistence type="predicted"/>
<dbReference type="GO" id="GO:0004392">
    <property type="term" value="F:heme oxygenase (decyclizing) activity"/>
    <property type="evidence" value="ECO:0007669"/>
    <property type="project" value="InterPro"/>
</dbReference>
<evidence type="ECO:0000313" key="2">
    <source>
        <dbReference type="Proteomes" id="UP000006735"/>
    </source>
</evidence>
<dbReference type="CDD" id="cd19166">
    <property type="entry name" value="HemeO-bac"/>
    <property type="match status" value="1"/>
</dbReference>
<dbReference type="STRING" id="291331.XOO0291"/>
<reference evidence="1 2" key="1">
    <citation type="journal article" date="2005" name="Nucleic Acids Res.">
        <title>The genome sequence of Xanthomonas oryzae pathovar oryzae KACC10331, the bacterial blight pathogen of rice.</title>
        <authorList>
            <person name="Lee B.M."/>
            <person name="Park Y.J."/>
            <person name="Park D.S."/>
            <person name="Kang H.W."/>
            <person name="Kim J.G."/>
            <person name="Song E.S."/>
            <person name="Park I.C."/>
            <person name="Yoon U.H."/>
            <person name="Hahn J.H."/>
            <person name="Koo B.S."/>
            <person name="Lee G.B."/>
            <person name="Kim H."/>
            <person name="Park H.S."/>
            <person name="Yoon K.O."/>
            <person name="Kim J.H."/>
            <person name="Jung C.H."/>
            <person name="Koh N.H."/>
            <person name="Seo J.S."/>
            <person name="Go S.J."/>
        </authorList>
    </citation>
    <scope>NUCLEOTIDE SEQUENCE [LARGE SCALE GENOMIC DNA]</scope>
    <source>
        <strain evidence="2">KACC10331 / KXO85</strain>
    </source>
</reference>
<gene>
    <name evidence="1" type="primary">HemO</name>
    <name evidence="1" type="ordered locus">XOO0291</name>
</gene>
<dbReference type="EMBL" id="AE013598">
    <property type="protein sequence ID" value="AAW73545.1"/>
    <property type="molecule type" value="Genomic_DNA"/>
</dbReference>
<accession>Q5H675</accession>
<organism evidence="1 2">
    <name type="scientific">Xanthomonas oryzae pv. oryzae (strain KACC10331 / KXO85)</name>
    <dbReference type="NCBI Taxonomy" id="291331"/>
    <lineage>
        <taxon>Bacteria</taxon>
        <taxon>Pseudomonadati</taxon>
        <taxon>Pseudomonadota</taxon>
        <taxon>Gammaproteobacteria</taxon>
        <taxon>Lysobacterales</taxon>
        <taxon>Lysobacteraceae</taxon>
        <taxon>Xanthomonas</taxon>
    </lineage>
</organism>
<dbReference type="AlphaFoldDB" id="Q5H675"/>
<dbReference type="HOGENOM" id="CLU_085041_4_0_6"/>
<dbReference type="Pfam" id="PF01126">
    <property type="entry name" value="Heme_oxygenase"/>
    <property type="match status" value="1"/>
</dbReference>
<dbReference type="InterPro" id="IPR016053">
    <property type="entry name" value="Haem_Oase-like"/>
</dbReference>
<dbReference type="InterPro" id="IPR016084">
    <property type="entry name" value="Haem_Oase-like_multi-hlx"/>
</dbReference>
<dbReference type="Proteomes" id="UP000006735">
    <property type="component" value="Chromosome"/>
</dbReference>
<protein>
    <submittedName>
        <fullName evidence="1">Heme oxygenase</fullName>
    </submittedName>
</protein>
<sequence>MRSRPLFLICASAARLVSFVPRHCLELLMSSDALAVPPSAALALRHATQEAHRLVEAVPLMQALGRGQVDSAAYAQILRRHHALLAGFEAQLSDWLTTVVGNGWHYRRRVPALREDLRALGQQPDPPVALPSAAAGADDAARWGMVYVIEGSQLGGRMIARTLRRQQPALAGALRYFELADDDPAGWRRFQAALDRRLDTASARAAAIDGAQTMFAHFHTCLAAEPHL</sequence>
<dbReference type="KEGG" id="xoo:XOO0291"/>
<evidence type="ECO:0000313" key="1">
    <source>
        <dbReference type="EMBL" id="AAW73545.1"/>
    </source>
</evidence>
<dbReference type="GO" id="GO:0006788">
    <property type="term" value="P:heme oxidation"/>
    <property type="evidence" value="ECO:0007669"/>
    <property type="project" value="InterPro"/>
</dbReference>
<dbReference type="Gene3D" id="1.20.910.10">
    <property type="entry name" value="Heme oxygenase-like"/>
    <property type="match status" value="1"/>
</dbReference>
<keyword evidence="2" id="KW-1185">Reference proteome</keyword>
<name>Q5H675_XANOR</name>
<dbReference type="SUPFAM" id="SSF48613">
    <property type="entry name" value="Heme oxygenase-like"/>
    <property type="match status" value="1"/>
</dbReference>